<dbReference type="PROSITE" id="PS51375">
    <property type="entry name" value="PPR"/>
    <property type="match status" value="4"/>
</dbReference>
<dbReference type="GO" id="GO:0009451">
    <property type="term" value="P:RNA modification"/>
    <property type="evidence" value="ECO:0007669"/>
    <property type="project" value="InterPro"/>
</dbReference>
<feature type="repeat" description="PPR" evidence="2">
    <location>
        <begin position="219"/>
        <end position="253"/>
    </location>
</feature>
<feature type="repeat" description="PPR" evidence="2">
    <location>
        <begin position="320"/>
        <end position="354"/>
    </location>
</feature>
<dbReference type="Proteomes" id="UP001327560">
    <property type="component" value="Chromosome 6"/>
</dbReference>
<organism evidence="3 4">
    <name type="scientific">Canna indica</name>
    <name type="common">Indian-shot</name>
    <dbReference type="NCBI Taxonomy" id="4628"/>
    <lineage>
        <taxon>Eukaryota</taxon>
        <taxon>Viridiplantae</taxon>
        <taxon>Streptophyta</taxon>
        <taxon>Embryophyta</taxon>
        <taxon>Tracheophyta</taxon>
        <taxon>Spermatophyta</taxon>
        <taxon>Magnoliopsida</taxon>
        <taxon>Liliopsida</taxon>
        <taxon>Zingiberales</taxon>
        <taxon>Cannaceae</taxon>
        <taxon>Canna</taxon>
    </lineage>
</organism>
<keyword evidence="4" id="KW-1185">Reference proteome</keyword>
<feature type="repeat" description="PPR" evidence="2">
    <location>
        <begin position="421"/>
        <end position="455"/>
    </location>
</feature>
<dbReference type="InterPro" id="IPR046960">
    <property type="entry name" value="PPR_At4g14850-like_plant"/>
</dbReference>
<sequence>MEPKSRIIALIDKGIKRSKLKSEACVLDLVPTKIDTQHIVSSSMGISEDNILCNDSDHHKMEETIHKHVTVQEEVVNDVSHAIQNSKITSPFTKIPPWVSLHPSLSSSPLLEAQDQNGLLESLHLISLCNQGRFHEAREFLGIMDSSGTCIKPYVYRSLFKACGTWKSLNDGRFIHHHMLKRVGISNMDTSLADCLKMYLECSGLDDTYKVFQVMSNRMLSSWSIMISNFADNGHLQEVIDIFSMMKVEGIDPDMKVLASLLRACSTSSYIKLGKQIHSHMIKIGFVTDVSFQTELINMYVKCGCLDSSALLLDQMVVRNAVSWTSLMVGYTQAGKQFEALVLFKRMMWEGTELDHFVFSIVLKACSELESQETGKQIHGYIIKLGMDSDVSAGTPVVDFYIKCGSMNESQNAFDRISQPNKVSWSAIIAGYSQLGWHEECFQMFRDLRGRNVTLNSFIYSSLFQASSALADSSSGSQLNADAIKRGLISILVGDSALVTMYARCGNLEYARRAFELIAEPNTVAWTTIITGCSYHGQALEALKLFGKMLSYHVKPNSITFVGILNACSHTGMVSLAREYLDFITRVYGVKATSDHYNCMVDVYCRASHLKKAYELIRSGSFQSDALSWKILLSGCTTYHNVDLGKIVGENLLSMYPHDVVAYILIFNMYAAANR</sequence>
<reference evidence="3 4" key="1">
    <citation type="submission" date="2023-10" db="EMBL/GenBank/DDBJ databases">
        <title>Chromosome-scale genome assembly provides insights into flower coloration mechanisms of Canna indica.</title>
        <authorList>
            <person name="Li C."/>
        </authorList>
    </citation>
    <scope>NUCLEOTIDE SEQUENCE [LARGE SCALE GENOMIC DNA]</scope>
    <source>
        <tissue evidence="3">Flower</tissue>
    </source>
</reference>
<evidence type="ECO:0000313" key="4">
    <source>
        <dbReference type="Proteomes" id="UP001327560"/>
    </source>
</evidence>
<gene>
    <name evidence="3" type="ORF">Cni_G20396</name>
</gene>
<dbReference type="AlphaFoldDB" id="A0AAQ3KPV3"/>
<dbReference type="Pfam" id="PF01535">
    <property type="entry name" value="PPR"/>
    <property type="match status" value="5"/>
</dbReference>
<feature type="repeat" description="PPR" evidence="2">
    <location>
        <begin position="522"/>
        <end position="556"/>
    </location>
</feature>
<accession>A0AAQ3KPV3</accession>
<protein>
    <recommendedName>
        <fullName evidence="5">Pentatricopeptide repeat-containing protein</fullName>
    </recommendedName>
</protein>
<evidence type="ECO:0000256" key="2">
    <source>
        <dbReference type="PROSITE-ProRule" id="PRU00708"/>
    </source>
</evidence>
<dbReference type="InterPro" id="IPR002885">
    <property type="entry name" value="PPR_rpt"/>
</dbReference>
<dbReference type="FunFam" id="1.25.40.10:FF:000309">
    <property type="entry name" value="Pentatricopeptide repeat-containing protein, chloroplastic"/>
    <property type="match status" value="1"/>
</dbReference>
<dbReference type="PANTHER" id="PTHR47926">
    <property type="entry name" value="PENTATRICOPEPTIDE REPEAT-CONTAINING PROTEIN"/>
    <property type="match status" value="1"/>
</dbReference>
<dbReference type="FunFam" id="1.25.40.10:FF:000158">
    <property type="entry name" value="pentatricopeptide repeat-containing protein At2g33680"/>
    <property type="match status" value="1"/>
</dbReference>
<evidence type="ECO:0008006" key="5">
    <source>
        <dbReference type="Google" id="ProtNLM"/>
    </source>
</evidence>
<keyword evidence="1" id="KW-0677">Repeat</keyword>
<dbReference type="EMBL" id="CP136895">
    <property type="protein sequence ID" value="WOL11632.1"/>
    <property type="molecule type" value="Genomic_DNA"/>
</dbReference>
<dbReference type="Pfam" id="PF13041">
    <property type="entry name" value="PPR_2"/>
    <property type="match status" value="1"/>
</dbReference>
<dbReference type="Gene3D" id="1.25.40.10">
    <property type="entry name" value="Tetratricopeptide repeat domain"/>
    <property type="match status" value="4"/>
</dbReference>
<evidence type="ECO:0000313" key="3">
    <source>
        <dbReference type="EMBL" id="WOL11632.1"/>
    </source>
</evidence>
<name>A0AAQ3KPV3_9LILI</name>
<dbReference type="InterPro" id="IPR011990">
    <property type="entry name" value="TPR-like_helical_dom_sf"/>
</dbReference>
<dbReference type="GO" id="GO:0099402">
    <property type="term" value="P:plant organ development"/>
    <property type="evidence" value="ECO:0007669"/>
    <property type="project" value="UniProtKB-ARBA"/>
</dbReference>
<evidence type="ECO:0000256" key="1">
    <source>
        <dbReference type="ARBA" id="ARBA00022737"/>
    </source>
</evidence>
<dbReference type="GO" id="GO:0003723">
    <property type="term" value="F:RNA binding"/>
    <property type="evidence" value="ECO:0007669"/>
    <property type="project" value="InterPro"/>
</dbReference>
<dbReference type="NCBIfam" id="TIGR00756">
    <property type="entry name" value="PPR"/>
    <property type="match status" value="3"/>
</dbReference>
<proteinExistence type="predicted"/>
<dbReference type="PANTHER" id="PTHR47926:SF378">
    <property type="entry name" value="PENTATRICOPEPTIDE REPEAT (PPR) SUPERFAMILY PROTEIN"/>
    <property type="match status" value="1"/>
</dbReference>